<dbReference type="AlphaFoldDB" id="A0A919GV31"/>
<accession>A0A919GV31</accession>
<sequence>MFSGAGGVLTEEQGAISGDLTVHTTWTGTHAQLAVQYTGSSEWFTLQGSPLACASEGESRELHQRLVEAVRVGGVDASRAATPGPRAA</sequence>
<organism evidence="1 2">
    <name type="scientific">Streptomyces xanthophaeus</name>
    <dbReference type="NCBI Taxonomy" id="67385"/>
    <lineage>
        <taxon>Bacteria</taxon>
        <taxon>Bacillati</taxon>
        <taxon>Actinomycetota</taxon>
        <taxon>Actinomycetes</taxon>
        <taxon>Kitasatosporales</taxon>
        <taxon>Streptomycetaceae</taxon>
        <taxon>Streptomyces</taxon>
    </lineage>
</organism>
<name>A0A919GV31_9ACTN</name>
<comment type="caution">
    <text evidence="1">The sequence shown here is derived from an EMBL/GenBank/DDBJ whole genome shotgun (WGS) entry which is preliminary data.</text>
</comment>
<gene>
    <name evidence="1" type="ORF">Sxan_05650</name>
</gene>
<proteinExistence type="predicted"/>
<reference evidence="1" key="1">
    <citation type="submission" date="2020-09" db="EMBL/GenBank/DDBJ databases">
        <title>Whole genome shotgun sequence of Streptomyces xanthophaeus NBRC 12829.</title>
        <authorList>
            <person name="Komaki H."/>
            <person name="Tamura T."/>
        </authorList>
    </citation>
    <scope>NUCLEOTIDE SEQUENCE</scope>
    <source>
        <strain evidence="1">NBRC 12829</strain>
    </source>
</reference>
<protein>
    <submittedName>
        <fullName evidence="1">Uncharacterized protein</fullName>
    </submittedName>
</protein>
<keyword evidence="2" id="KW-1185">Reference proteome</keyword>
<dbReference type="EMBL" id="BNEE01000003">
    <property type="protein sequence ID" value="GHI83201.1"/>
    <property type="molecule type" value="Genomic_DNA"/>
</dbReference>
<evidence type="ECO:0000313" key="2">
    <source>
        <dbReference type="Proteomes" id="UP000600026"/>
    </source>
</evidence>
<dbReference type="Proteomes" id="UP000600026">
    <property type="component" value="Unassembled WGS sequence"/>
</dbReference>
<evidence type="ECO:0000313" key="1">
    <source>
        <dbReference type="EMBL" id="GHI83201.1"/>
    </source>
</evidence>